<evidence type="ECO:0000256" key="1">
    <source>
        <dbReference type="SAM" id="MobiDB-lite"/>
    </source>
</evidence>
<evidence type="ECO:0000313" key="2">
    <source>
        <dbReference type="EnsemblMetazoa" id="XP_028519392.1"/>
    </source>
</evidence>
<organism evidence="2 3">
    <name type="scientific">Exaiptasia diaphana</name>
    <name type="common">Tropical sea anemone</name>
    <name type="synonym">Aiptasia pulchella</name>
    <dbReference type="NCBI Taxonomy" id="2652724"/>
    <lineage>
        <taxon>Eukaryota</taxon>
        <taxon>Metazoa</taxon>
        <taxon>Cnidaria</taxon>
        <taxon>Anthozoa</taxon>
        <taxon>Hexacorallia</taxon>
        <taxon>Actiniaria</taxon>
        <taxon>Aiptasiidae</taxon>
        <taxon>Exaiptasia</taxon>
    </lineage>
</organism>
<feature type="compositionally biased region" description="Basic and acidic residues" evidence="1">
    <location>
        <begin position="96"/>
        <end position="108"/>
    </location>
</feature>
<protein>
    <submittedName>
        <fullName evidence="2">Uncharacterized protein</fullName>
    </submittedName>
</protein>
<sequence length="108" mass="12352">MYTDWSEVAHGERGIGKGNRLPITNDFLKKRGWAVTEKSKGVKWTNPEGKVFYSSKSVEEHFHASLSEESDDESYLAEISEDCLTSPDTSPYKKRRLDEKDKVELPVK</sequence>
<dbReference type="EnsemblMetazoa" id="XM_028663591.1">
    <property type="protein sequence ID" value="XP_028519392.1"/>
    <property type="gene ID" value="LOC114576605"/>
</dbReference>
<reference evidence="2" key="1">
    <citation type="submission" date="2022-11" db="UniProtKB">
        <authorList>
            <consortium name="EnsemblMetazoa"/>
        </authorList>
    </citation>
    <scope>IDENTIFICATION</scope>
</reference>
<dbReference type="AlphaFoldDB" id="A0A913YY45"/>
<proteinExistence type="predicted"/>
<name>A0A913YY45_EXADI</name>
<dbReference type="RefSeq" id="XP_028519392.1">
    <property type="nucleotide sequence ID" value="XM_028663591.1"/>
</dbReference>
<accession>A0A913YY45</accession>
<dbReference type="KEGG" id="epa:114576605"/>
<dbReference type="Proteomes" id="UP000887567">
    <property type="component" value="Unplaced"/>
</dbReference>
<keyword evidence="3" id="KW-1185">Reference proteome</keyword>
<dbReference type="GeneID" id="114576605"/>
<evidence type="ECO:0000313" key="3">
    <source>
        <dbReference type="Proteomes" id="UP000887567"/>
    </source>
</evidence>
<feature type="region of interest" description="Disordered" evidence="1">
    <location>
        <begin position="87"/>
        <end position="108"/>
    </location>
</feature>